<evidence type="ECO:0000259" key="1">
    <source>
        <dbReference type="PROSITE" id="PS50943"/>
    </source>
</evidence>
<dbReference type="OrthoDB" id="870359at2"/>
<feature type="domain" description="HTH cro/C1-type" evidence="1">
    <location>
        <begin position="8"/>
        <end position="62"/>
    </location>
</feature>
<dbReference type="InterPro" id="IPR001387">
    <property type="entry name" value="Cro/C1-type_HTH"/>
</dbReference>
<gene>
    <name evidence="2" type="ORF">E5K00_21865</name>
</gene>
<proteinExistence type="predicted"/>
<dbReference type="GO" id="GO:0003677">
    <property type="term" value="F:DNA binding"/>
    <property type="evidence" value="ECO:0007669"/>
    <property type="project" value="InterPro"/>
</dbReference>
<dbReference type="Gene3D" id="1.10.260.40">
    <property type="entry name" value="lambda repressor-like DNA-binding domains"/>
    <property type="match status" value="1"/>
</dbReference>
<dbReference type="PROSITE" id="PS50943">
    <property type="entry name" value="HTH_CROC1"/>
    <property type="match status" value="1"/>
</dbReference>
<dbReference type="EMBL" id="SRLC01000003">
    <property type="protein sequence ID" value="TGE20643.1"/>
    <property type="molecule type" value="Genomic_DNA"/>
</dbReference>
<sequence>MEWIPAKLRAIRQEFHLTQLEMAQASGLSQRDISQLENGRKEGIPKEYIQFLHSRGVDLNWLFTDPAQEAAEPTAVAGGPRQYSVAAHQYLAVVQEDQVVGYGKKAAVGAATVVREAADSGAPTLSMVGGEALLQYPKRHREPAFLRGLPTWALGLPEVQQGVCRAFQVAGADMLPTFAPLDWVIARLDNPADPIENGGAYVVVTKESVQLQRVFESPGQPDRVLLRPEAAGAAATSLLLTDVVERWSVRGHLRFTLPSAAAAPDPKVATLEAHLQDLLDRVQRLEQGQ</sequence>
<comment type="caution">
    <text evidence="2">The sequence shown here is derived from an EMBL/GenBank/DDBJ whole genome shotgun (WGS) entry which is preliminary data.</text>
</comment>
<keyword evidence="3" id="KW-1185">Reference proteome</keyword>
<name>A0A4Z0PUS5_9BACT</name>
<accession>A0A4Z0PUS5</accession>
<dbReference type="Pfam" id="PF01381">
    <property type="entry name" value="HTH_3"/>
    <property type="match status" value="1"/>
</dbReference>
<evidence type="ECO:0000313" key="3">
    <source>
        <dbReference type="Proteomes" id="UP000297549"/>
    </source>
</evidence>
<dbReference type="AlphaFoldDB" id="A0A4Z0PUS5"/>
<evidence type="ECO:0000313" key="2">
    <source>
        <dbReference type="EMBL" id="TGE20643.1"/>
    </source>
</evidence>
<organism evidence="2 3">
    <name type="scientific">Hymenobacter aquaticus</name>
    <dbReference type="NCBI Taxonomy" id="1867101"/>
    <lineage>
        <taxon>Bacteria</taxon>
        <taxon>Pseudomonadati</taxon>
        <taxon>Bacteroidota</taxon>
        <taxon>Cytophagia</taxon>
        <taxon>Cytophagales</taxon>
        <taxon>Hymenobacteraceae</taxon>
        <taxon>Hymenobacter</taxon>
    </lineage>
</organism>
<reference evidence="2 3" key="1">
    <citation type="submission" date="2019-04" db="EMBL/GenBank/DDBJ databases">
        <authorList>
            <person name="Feng G."/>
            <person name="Zhang J."/>
            <person name="Zhu H."/>
        </authorList>
    </citation>
    <scope>NUCLEOTIDE SEQUENCE [LARGE SCALE GENOMIC DNA]</scope>
    <source>
        <strain evidence="2 3">JCM 31653</strain>
    </source>
</reference>
<dbReference type="SUPFAM" id="SSF47413">
    <property type="entry name" value="lambda repressor-like DNA-binding domains"/>
    <property type="match status" value="1"/>
</dbReference>
<dbReference type="InterPro" id="IPR010982">
    <property type="entry name" value="Lambda_DNA-bd_dom_sf"/>
</dbReference>
<dbReference type="RefSeq" id="WP_135465443.1">
    <property type="nucleotide sequence ID" value="NZ_SRLC01000003.1"/>
</dbReference>
<protein>
    <submittedName>
        <fullName evidence="2">Helix-turn-helix domain-containing protein</fullName>
    </submittedName>
</protein>
<dbReference type="Proteomes" id="UP000297549">
    <property type="component" value="Unassembled WGS sequence"/>
</dbReference>
<dbReference type="CDD" id="cd00093">
    <property type="entry name" value="HTH_XRE"/>
    <property type="match status" value="1"/>
</dbReference>
<dbReference type="SMART" id="SM00530">
    <property type="entry name" value="HTH_XRE"/>
    <property type="match status" value="1"/>
</dbReference>